<gene>
    <name evidence="2" type="ORF">BJ875DRAFT_530575</name>
</gene>
<feature type="region of interest" description="Disordered" evidence="1">
    <location>
        <begin position="1"/>
        <end position="28"/>
    </location>
</feature>
<dbReference type="Proteomes" id="UP000824998">
    <property type="component" value="Unassembled WGS sequence"/>
</dbReference>
<organism evidence="2 3">
    <name type="scientific">Amylocarpus encephaloides</name>
    <dbReference type="NCBI Taxonomy" id="45428"/>
    <lineage>
        <taxon>Eukaryota</taxon>
        <taxon>Fungi</taxon>
        <taxon>Dikarya</taxon>
        <taxon>Ascomycota</taxon>
        <taxon>Pezizomycotina</taxon>
        <taxon>Leotiomycetes</taxon>
        <taxon>Helotiales</taxon>
        <taxon>Helotiales incertae sedis</taxon>
        <taxon>Amylocarpus</taxon>
    </lineage>
</organism>
<sequence>MATFAPPLHLQANSKPQPCLEASQQQTGTVYDGNDDDCDLPPIEQLLYTTLQKEGFTTEDQRPKTSAFKVGNTAVERGDSLDDDNGSALGDNLGGSLGDPIMLLGGDDSSASEADADDGGPRAKRVVTDEGLPDSPETATDSTTPAPPSNPDGWHDIDDFLESAQNLASQENQPVHEDHLHTGRSSADEHGLEVLGSTLDSDPVNEWKSHQQELEQRDDGPQQGVNDLAAVVTTESVDNAHPSDEDESPKPALSPPCDPLPKSSHDEARGRSDSDSDNDKADPEDYDKEPRPMKRKRPSSSHDGPVQKKRKRYPKQKSTRQHRPHSKLHRHSSKSYPPFDQASIVTTVSSAEGRLPSAAPSAPQIMDTEMPSDRSNLGGSSSDFLPVLTEVTFRPCSQHCYSFTAVVREGCDGQGVSFSHLT</sequence>
<evidence type="ECO:0000256" key="1">
    <source>
        <dbReference type="SAM" id="MobiDB-lite"/>
    </source>
</evidence>
<feature type="compositionally biased region" description="Basic and acidic residues" evidence="1">
    <location>
        <begin position="263"/>
        <end position="292"/>
    </location>
</feature>
<reference evidence="2" key="1">
    <citation type="journal article" date="2021" name="IMA Fungus">
        <title>Genomic characterization of three marine fungi, including Emericellopsis atlantica sp. nov. with signatures of a generalist lifestyle and marine biomass degradation.</title>
        <authorList>
            <person name="Hagestad O.C."/>
            <person name="Hou L."/>
            <person name="Andersen J.H."/>
            <person name="Hansen E.H."/>
            <person name="Altermark B."/>
            <person name="Li C."/>
            <person name="Kuhnert E."/>
            <person name="Cox R.J."/>
            <person name="Crous P.W."/>
            <person name="Spatafora J.W."/>
            <person name="Lail K."/>
            <person name="Amirebrahimi M."/>
            <person name="Lipzen A."/>
            <person name="Pangilinan J."/>
            <person name="Andreopoulos W."/>
            <person name="Hayes R.D."/>
            <person name="Ng V."/>
            <person name="Grigoriev I.V."/>
            <person name="Jackson S.A."/>
            <person name="Sutton T.D.S."/>
            <person name="Dobson A.D.W."/>
            <person name="Rama T."/>
        </authorList>
    </citation>
    <scope>NUCLEOTIDE SEQUENCE</scope>
    <source>
        <strain evidence="2">TRa018bII</strain>
    </source>
</reference>
<feature type="compositionally biased region" description="Basic and acidic residues" evidence="1">
    <location>
        <begin position="174"/>
        <end position="192"/>
    </location>
</feature>
<dbReference type="AlphaFoldDB" id="A0A9P7Y626"/>
<protein>
    <submittedName>
        <fullName evidence="2">Uncharacterized protein</fullName>
    </submittedName>
</protein>
<name>A0A9P7Y626_9HELO</name>
<keyword evidence="3" id="KW-1185">Reference proteome</keyword>
<feature type="compositionally biased region" description="Basic and acidic residues" evidence="1">
    <location>
        <begin position="205"/>
        <end position="220"/>
    </location>
</feature>
<feature type="compositionally biased region" description="Low complexity" evidence="1">
    <location>
        <begin position="133"/>
        <end position="144"/>
    </location>
</feature>
<feature type="compositionally biased region" description="Polar residues" evidence="1">
    <location>
        <begin position="163"/>
        <end position="173"/>
    </location>
</feature>
<comment type="caution">
    <text evidence="2">The sequence shown here is derived from an EMBL/GenBank/DDBJ whole genome shotgun (WGS) entry which is preliminary data.</text>
</comment>
<feature type="compositionally biased region" description="Basic residues" evidence="1">
    <location>
        <begin position="307"/>
        <end position="333"/>
    </location>
</feature>
<feature type="region of interest" description="Disordered" evidence="1">
    <location>
        <begin position="54"/>
        <end position="378"/>
    </location>
</feature>
<dbReference type="OrthoDB" id="5380548at2759"/>
<evidence type="ECO:0000313" key="3">
    <source>
        <dbReference type="Proteomes" id="UP000824998"/>
    </source>
</evidence>
<feature type="compositionally biased region" description="Polar residues" evidence="1">
    <location>
        <begin position="11"/>
        <end position="28"/>
    </location>
</feature>
<proteinExistence type="predicted"/>
<accession>A0A9P7Y626</accession>
<dbReference type="EMBL" id="MU252292">
    <property type="protein sequence ID" value="KAG9227976.1"/>
    <property type="molecule type" value="Genomic_DNA"/>
</dbReference>
<evidence type="ECO:0000313" key="2">
    <source>
        <dbReference type="EMBL" id="KAG9227976.1"/>
    </source>
</evidence>